<dbReference type="Gene3D" id="3.30.420.310">
    <property type="entry name" value="2-keto-3-deoxy-galactonokinase, C-terminal domain"/>
    <property type="match status" value="1"/>
</dbReference>
<dbReference type="RefSeq" id="WP_034498526.1">
    <property type="nucleotide sequence ID" value="NZ_JMPI01000061.1"/>
</dbReference>
<dbReference type="EMBL" id="JMPI01000061">
    <property type="protein sequence ID" value="KFC77839.1"/>
    <property type="molecule type" value="Genomic_DNA"/>
</dbReference>
<dbReference type="Proteomes" id="UP000028653">
    <property type="component" value="Unassembled WGS sequence"/>
</dbReference>
<dbReference type="STRING" id="1006004.GBAG_3496"/>
<dbReference type="CDD" id="cd24012">
    <property type="entry name" value="ASKHA_NBD_KDGal-kinase"/>
    <property type="match status" value="1"/>
</dbReference>
<dbReference type="AlphaFoldDB" id="A0A085G294"/>
<evidence type="ECO:0000313" key="2">
    <source>
        <dbReference type="Proteomes" id="UP000028653"/>
    </source>
</evidence>
<dbReference type="InterPro" id="IPR007729">
    <property type="entry name" value="DGOK"/>
</dbReference>
<proteinExistence type="predicted"/>
<dbReference type="InterPro" id="IPR042257">
    <property type="entry name" value="DGOK_C"/>
</dbReference>
<dbReference type="Pfam" id="PF05035">
    <property type="entry name" value="DGOK"/>
    <property type="match status" value="1"/>
</dbReference>
<protein>
    <submittedName>
        <fullName evidence="1">2-dehydro-3-deoxygalactonokinase</fullName>
        <ecNumber evidence="1">2.7.1.58</ecNumber>
    </submittedName>
</protein>
<dbReference type="OrthoDB" id="256574at2"/>
<comment type="caution">
    <text evidence="1">The sequence shown here is derived from an EMBL/GenBank/DDBJ whole genome shotgun (WGS) entry which is preliminary data.</text>
</comment>
<accession>A0A085G294</accession>
<evidence type="ECO:0000313" key="1">
    <source>
        <dbReference type="EMBL" id="KFC77839.1"/>
    </source>
</evidence>
<keyword evidence="2" id="KW-1185">Reference proteome</keyword>
<dbReference type="eggNOG" id="COG3734">
    <property type="taxonomic scope" value="Bacteria"/>
</dbReference>
<keyword evidence="1" id="KW-0418">Kinase</keyword>
<dbReference type="EC" id="2.7.1.58" evidence="1"/>
<dbReference type="GO" id="GO:0008671">
    <property type="term" value="F:2-dehydro-3-deoxygalactonokinase activity"/>
    <property type="evidence" value="ECO:0007669"/>
    <property type="project" value="UniProtKB-EC"/>
</dbReference>
<organism evidence="1 2">
    <name type="scientific">Buttiauxella agrestis ATCC 33320</name>
    <dbReference type="NCBI Taxonomy" id="1006004"/>
    <lineage>
        <taxon>Bacteria</taxon>
        <taxon>Pseudomonadati</taxon>
        <taxon>Pseudomonadota</taxon>
        <taxon>Gammaproteobacteria</taxon>
        <taxon>Enterobacterales</taxon>
        <taxon>Enterobacteriaceae</taxon>
        <taxon>Buttiauxella</taxon>
    </lineage>
</organism>
<sequence length="300" mass="32570">MKTHWIAIDWGTTNFRAFLMQGSKPVSRISQPCGLLSVEKDQFAPTLQALLQTWLEEYGNLPIVMAGMVGSQQGWHEVSYAPLPCMAKNLAARTLAFTTPWGSTAWIIPGANGNSPFSQPDVMRGEEVQLLGLASLHPAYQHTALLPGTHSKHAYMVNGEITSFATFMTGEIFSLLSQHSILGRALPEQQEDADAFLLGVKTAQQGAPFTHLIFSARTRRLAGEIAETSVHSYLSGLTIGYELQALPTGLQAWVVGSPALTARYQLAAGPLDLNLIPANGDDCFIHGLWHLFCQLQGTPS</sequence>
<keyword evidence="1" id="KW-0808">Transferase</keyword>
<dbReference type="GO" id="GO:0034194">
    <property type="term" value="P:D-galactonate catabolic process"/>
    <property type="evidence" value="ECO:0007669"/>
    <property type="project" value="InterPro"/>
</dbReference>
<reference evidence="1 2" key="1">
    <citation type="submission" date="2014-05" db="EMBL/GenBank/DDBJ databases">
        <title>ATOL: Assembling a taxonomically balanced genome-scale reconstruction of the evolutionary history of the Enterobacteriaceae.</title>
        <authorList>
            <person name="Plunkett G.III."/>
            <person name="Neeno-Eckwall E.C."/>
            <person name="Glasner J.D."/>
            <person name="Perna N.T."/>
        </authorList>
    </citation>
    <scope>NUCLEOTIDE SEQUENCE [LARGE SCALE GENOMIC DNA]</scope>
    <source>
        <strain evidence="1 2">ATCC 33320</strain>
    </source>
</reference>
<dbReference type="InterPro" id="IPR042258">
    <property type="entry name" value="DGOK_N"/>
</dbReference>
<name>A0A085G294_9ENTR</name>
<dbReference type="Gene3D" id="3.30.420.300">
    <property type="entry name" value="2-keto-3-deoxy-galactonokinase, substrate binding domain"/>
    <property type="match status" value="1"/>
</dbReference>
<gene>
    <name evidence="1" type="ORF">GBAG_3496</name>
</gene>